<dbReference type="GeneID" id="25561401"/>
<feature type="compositionally biased region" description="Basic and acidic residues" evidence="1">
    <location>
        <begin position="7"/>
        <end position="16"/>
    </location>
</feature>
<evidence type="ECO:0000313" key="3">
    <source>
        <dbReference type="Proteomes" id="UP000054408"/>
    </source>
</evidence>
<sequence length="165" mass="17202">MAAVNDVARDLADPPRYRPPPTLAEKAAMERAALRAAQDAEYQASLAADRAAAAAVEAAKARRADALAALAQLDTNEAPKDEAVRIALRHRRGRAVRVWASSTPVARLFDWAVAEAGAAAASVRGSLVLIVADGPLTRLTEAAHAEASLGDVGLDSGSFVVDVER</sequence>
<gene>
    <name evidence="2" type="ORF">AMSG_01658</name>
</gene>
<accession>A0A0L0DR95</accession>
<protein>
    <recommendedName>
        <fullName evidence="4">UBX domain-containing protein</fullName>
    </recommendedName>
</protein>
<reference evidence="2 3" key="1">
    <citation type="submission" date="2010-05" db="EMBL/GenBank/DDBJ databases">
        <title>The Genome Sequence of Thecamonas trahens ATCC 50062.</title>
        <authorList>
            <consortium name="The Broad Institute Genome Sequencing Platform"/>
            <person name="Russ C."/>
            <person name="Cuomo C."/>
            <person name="Shea T."/>
            <person name="Young S.K."/>
            <person name="Zeng Q."/>
            <person name="Koehrsen M."/>
            <person name="Haas B."/>
            <person name="Borodovsky M."/>
            <person name="Guigo R."/>
            <person name="Alvarado L."/>
            <person name="Berlin A."/>
            <person name="Bochicchio J."/>
            <person name="Borenstein D."/>
            <person name="Chapman S."/>
            <person name="Chen Z."/>
            <person name="Freedman E."/>
            <person name="Gellesch M."/>
            <person name="Goldberg J."/>
            <person name="Griggs A."/>
            <person name="Gujja S."/>
            <person name="Heilman E."/>
            <person name="Heiman D."/>
            <person name="Hepburn T."/>
            <person name="Howarth C."/>
            <person name="Jen D."/>
            <person name="Larson L."/>
            <person name="Mehta T."/>
            <person name="Park D."/>
            <person name="Pearson M."/>
            <person name="Roberts A."/>
            <person name="Saif S."/>
            <person name="Shenoy N."/>
            <person name="Sisk P."/>
            <person name="Stolte C."/>
            <person name="Sykes S."/>
            <person name="Thomson T."/>
            <person name="Walk T."/>
            <person name="White J."/>
            <person name="Yandava C."/>
            <person name="Burger G."/>
            <person name="Gray M.W."/>
            <person name="Holland P.W.H."/>
            <person name="King N."/>
            <person name="Lang F.B.F."/>
            <person name="Roger A.J."/>
            <person name="Ruiz-Trillo I."/>
            <person name="Lander E."/>
            <person name="Nusbaum C."/>
        </authorList>
    </citation>
    <scope>NUCLEOTIDE SEQUENCE [LARGE SCALE GENOMIC DNA]</scope>
    <source>
        <strain evidence="2 3">ATCC 50062</strain>
    </source>
</reference>
<organism evidence="2 3">
    <name type="scientific">Thecamonas trahens ATCC 50062</name>
    <dbReference type="NCBI Taxonomy" id="461836"/>
    <lineage>
        <taxon>Eukaryota</taxon>
        <taxon>Apusozoa</taxon>
        <taxon>Apusomonadida</taxon>
        <taxon>Apusomonadidae</taxon>
        <taxon>Thecamonas</taxon>
    </lineage>
</organism>
<dbReference type="EMBL" id="GL349438">
    <property type="protein sequence ID" value="KNC54805.1"/>
    <property type="molecule type" value="Genomic_DNA"/>
</dbReference>
<feature type="region of interest" description="Disordered" evidence="1">
    <location>
        <begin position="1"/>
        <end position="22"/>
    </location>
</feature>
<evidence type="ECO:0008006" key="4">
    <source>
        <dbReference type="Google" id="ProtNLM"/>
    </source>
</evidence>
<proteinExistence type="predicted"/>
<dbReference type="Proteomes" id="UP000054408">
    <property type="component" value="Unassembled WGS sequence"/>
</dbReference>
<evidence type="ECO:0000313" key="2">
    <source>
        <dbReference type="EMBL" id="KNC54805.1"/>
    </source>
</evidence>
<keyword evidence="3" id="KW-1185">Reference proteome</keyword>
<dbReference type="AlphaFoldDB" id="A0A0L0DR95"/>
<name>A0A0L0DR95_THETB</name>
<evidence type="ECO:0000256" key="1">
    <source>
        <dbReference type="SAM" id="MobiDB-lite"/>
    </source>
</evidence>
<dbReference type="RefSeq" id="XP_013761705.1">
    <property type="nucleotide sequence ID" value="XM_013906251.1"/>
</dbReference>